<proteinExistence type="predicted"/>
<dbReference type="AlphaFoldDB" id="D7DRB4"/>
<evidence type="ECO:0000313" key="1">
    <source>
        <dbReference type="EMBL" id="ADI35674.1"/>
    </source>
</evidence>
<dbReference type="EMBL" id="CP002057">
    <property type="protein sequence ID" value="ADI35674.1"/>
    <property type="molecule type" value="Genomic_DNA"/>
</dbReference>
<dbReference type="HOGENOM" id="CLU_1718245_0_0_2"/>
<accession>D7DRB4</accession>
<dbReference type="KEGG" id="mvo:Mvol_0074"/>
<evidence type="ECO:0000313" key="2">
    <source>
        <dbReference type="EMBL" id="ADI35734.1"/>
    </source>
</evidence>
<dbReference type="eggNOG" id="arCOG12069">
    <property type="taxonomic scope" value="Archaea"/>
</dbReference>
<evidence type="ECO:0000313" key="3">
    <source>
        <dbReference type="Proteomes" id="UP000007722"/>
    </source>
</evidence>
<dbReference type="STRING" id="456320.Mvol_0014"/>
<organism evidence="1 3">
    <name type="scientific">Methanococcus voltae (strain ATCC BAA-1334 / A3)</name>
    <dbReference type="NCBI Taxonomy" id="456320"/>
    <lineage>
        <taxon>Archaea</taxon>
        <taxon>Methanobacteriati</taxon>
        <taxon>Methanobacteriota</taxon>
        <taxon>Methanomada group</taxon>
        <taxon>Methanococci</taxon>
        <taxon>Methanococcales</taxon>
        <taxon>Methanococcaceae</taxon>
        <taxon>Methanococcus</taxon>
    </lineage>
</organism>
<dbReference type="Proteomes" id="UP000007722">
    <property type="component" value="Chromosome"/>
</dbReference>
<name>D7DRB4_METV3</name>
<keyword evidence="3" id="KW-1185">Reference proteome</keyword>
<reference evidence="1 3" key="1">
    <citation type="submission" date="2010-05" db="EMBL/GenBank/DDBJ databases">
        <title>Complete sequence of Methanococcus voltae A3.</title>
        <authorList>
            <consortium name="US DOE Joint Genome Institute"/>
            <person name="Lucas S."/>
            <person name="Copeland A."/>
            <person name="Lapidus A."/>
            <person name="Cheng J.-F."/>
            <person name="Bruce D."/>
            <person name="Goodwin L."/>
            <person name="Pitluck S."/>
            <person name="Lowry S."/>
            <person name="Clum A."/>
            <person name="Land M."/>
            <person name="Hauser L."/>
            <person name="Kyrpides N."/>
            <person name="Mikhailova N."/>
            <person name="Whitman W.B."/>
            <person name="Woyke T."/>
        </authorList>
    </citation>
    <scope>NUCLEOTIDE SEQUENCE [LARGE SCALE GENOMIC DNA]</scope>
    <source>
        <strain evidence="1">A3</strain>
        <strain evidence="3">ATCC BAA-1334 / A3</strain>
    </source>
</reference>
<gene>
    <name evidence="1" type="ordered locus">Mvol_0014</name>
    <name evidence="2" type="ordered locus">Mvol_0074</name>
</gene>
<dbReference type="InParanoid" id="D7DRB4"/>
<dbReference type="EMBL" id="CP002057">
    <property type="protein sequence ID" value="ADI35734.1"/>
    <property type="molecule type" value="Genomic_DNA"/>
</dbReference>
<sequence>MAVVKPGNGDPSVLGLNDFEFNAKGDTIKAGRWTDIYKFTVPVQEQVAIGSDDNGNVGILYGIIKDNSETPAEVSGVIRISRRPARENVSDRQLEVRTEMIKDTMTDRLKAYFLPVKRNKRIGENSKLVIEFMPDTDFVLGDSVLQIPITRW</sequence>
<dbReference type="KEGG" id="mvo:Mvol_0014"/>
<protein>
    <submittedName>
        <fullName evidence="1">Uncharacterized protein</fullName>
    </submittedName>
</protein>